<dbReference type="OrthoDB" id="63267at2759"/>
<evidence type="ECO:0000256" key="3">
    <source>
        <dbReference type="ARBA" id="ARBA00022679"/>
    </source>
</evidence>
<name>A0A2V3IUV4_9FLOR</name>
<keyword evidence="4 7" id="KW-0547">Nucleotide-binding</keyword>
<evidence type="ECO:0000256" key="4">
    <source>
        <dbReference type="ARBA" id="ARBA00022741"/>
    </source>
</evidence>
<proteinExistence type="predicted"/>
<dbReference type="PROSITE" id="PS50011">
    <property type="entry name" value="PROTEIN_KINASE_DOM"/>
    <property type="match status" value="1"/>
</dbReference>
<keyword evidence="5 9" id="KW-0418">Kinase</keyword>
<dbReference type="Pfam" id="PF00069">
    <property type="entry name" value="Pkinase"/>
    <property type="match status" value="1"/>
</dbReference>
<dbReference type="PROSITE" id="PS00108">
    <property type="entry name" value="PROTEIN_KINASE_ST"/>
    <property type="match status" value="1"/>
</dbReference>
<dbReference type="STRING" id="448386.A0A2V3IUV4"/>
<dbReference type="GO" id="GO:0005524">
    <property type="term" value="F:ATP binding"/>
    <property type="evidence" value="ECO:0007669"/>
    <property type="project" value="UniProtKB-UniRule"/>
</dbReference>
<dbReference type="InterPro" id="IPR008271">
    <property type="entry name" value="Ser/Thr_kinase_AS"/>
</dbReference>
<keyword evidence="2" id="KW-0597">Phosphoprotein</keyword>
<comment type="caution">
    <text evidence="9">The sequence shown here is derived from an EMBL/GenBank/DDBJ whole genome shotgun (WGS) entry which is preliminary data.</text>
</comment>
<keyword evidence="10" id="KW-1185">Reference proteome</keyword>
<dbReference type="Gene3D" id="3.30.200.20">
    <property type="entry name" value="Phosphorylase Kinase, domain 1"/>
    <property type="match status" value="1"/>
</dbReference>
<dbReference type="SMART" id="SM00220">
    <property type="entry name" value="S_TKc"/>
    <property type="match status" value="1"/>
</dbReference>
<dbReference type="Gene3D" id="1.10.510.10">
    <property type="entry name" value="Transferase(Phosphotransferase) domain 1"/>
    <property type="match status" value="1"/>
</dbReference>
<evidence type="ECO:0000259" key="8">
    <source>
        <dbReference type="PROSITE" id="PS50011"/>
    </source>
</evidence>
<dbReference type="InterPro" id="IPR017441">
    <property type="entry name" value="Protein_kinase_ATP_BS"/>
</dbReference>
<dbReference type="InterPro" id="IPR011009">
    <property type="entry name" value="Kinase-like_dom_sf"/>
</dbReference>
<dbReference type="PROSITE" id="PS00107">
    <property type="entry name" value="PROTEIN_KINASE_ATP"/>
    <property type="match status" value="1"/>
</dbReference>
<dbReference type="AlphaFoldDB" id="A0A2V3IUV4"/>
<evidence type="ECO:0000256" key="6">
    <source>
        <dbReference type="ARBA" id="ARBA00022840"/>
    </source>
</evidence>
<dbReference type="GO" id="GO:0004674">
    <property type="term" value="F:protein serine/threonine kinase activity"/>
    <property type="evidence" value="ECO:0007669"/>
    <property type="project" value="UniProtKB-KW"/>
</dbReference>
<dbReference type="EMBL" id="NBIV01000051">
    <property type="protein sequence ID" value="PXF45869.1"/>
    <property type="molecule type" value="Genomic_DNA"/>
</dbReference>
<dbReference type="SUPFAM" id="SSF56112">
    <property type="entry name" value="Protein kinase-like (PK-like)"/>
    <property type="match status" value="1"/>
</dbReference>
<accession>A0A2V3IUV4</accession>
<organism evidence="9 10">
    <name type="scientific">Gracilariopsis chorda</name>
    <dbReference type="NCBI Taxonomy" id="448386"/>
    <lineage>
        <taxon>Eukaryota</taxon>
        <taxon>Rhodophyta</taxon>
        <taxon>Florideophyceae</taxon>
        <taxon>Rhodymeniophycidae</taxon>
        <taxon>Gracilariales</taxon>
        <taxon>Gracilariaceae</taxon>
        <taxon>Gracilariopsis</taxon>
    </lineage>
</organism>
<evidence type="ECO:0000313" key="9">
    <source>
        <dbReference type="EMBL" id="PXF45869.1"/>
    </source>
</evidence>
<evidence type="ECO:0000256" key="7">
    <source>
        <dbReference type="PROSITE-ProRule" id="PRU10141"/>
    </source>
</evidence>
<feature type="binding site" evidence="7">
    <location>
        <position position="167"/>
    </location>
    <ligand>
        <name>ATP</name>
        <dbReference type="ChEBI" id="CHEBI:30616"/>
    </ligand>
</feature>
<evidence type="ECO:0000256" key="5">
    <source>
        <dbReference type="ARBA" id="ARBA00022777"/>
    </source>
</evidence>
<keyword evidence="6 7" id="KW-0067">ATP-binding</keyword>
<evidence type="ECO:0000256" key="2">
    <source>
        <dbReference type="ARBA" id="ARBA00022553"/>
    </source>
</evidence>
<evidence type="ECO:0000313" key="10">
    <source>
        <dbReference type="Proteomes" id="UP000247409"/>
    </source>
</evidence>
<keyword evidence="3" id="KW-0808">Transferase</keyword>
<sequence>MFSVERKGSSLTSIKPDATAAQPGVSLLRRLPDTLSGPVRIRRRRRLFREWTPATASLKGTALIVLARDTNNVISAVDVHVVEHLQTKSPTQVIVRSCTGLSVQLRFETLEREWLNALRTIADGIGPKLSDFRIVAPVGKGGGGEVYLVEKKRHADAEHSHLPLALKVVQKHDAFHSDGSLRHALDERLVTELVRGFPFVIRLTHAFQTQTALYMVSEFCQGGNLRTLLNRSKGNRLSEQMARPIMSQIVLAIEHIHSLNVIYRDLKPENVLFDSDGNVRLCDFGLSKVLSTGRFGRTKSFCGSTSYMSPQVVTGKWYGIDTDMWSLGALFYRMLVGRAPFDDNPHKLGARNDQADVQKRIQLDDIAFPSFLSSAAVEMLEGLLRKNEEERLNMQDLKEALFFEGVHWDKVLEEGYEQDALPNPASLQNDNALHNFDPDRLISHGIRLEDDELVPRQRKKRVAGGTGFKSRKTSMLGLRVRQRSEMHKVQNSTSIVGFGYSYASASDLSTIRSDFSGSSTDTSSSKHQ</sequence>
<keyword evidence="1" id="KW-0723">Serine/threonine-protein kinase</keyword>
<protein>
    <submittedName>
        <fullName evidence="9">Ribosomal protein S6 kinase alpha-5</fullName>
    </submittedName>
</protein>
<reference evidence="9 10" key="1">
    <citation type="journal article" date="2018" name="Mol. Biol. Evol.">
        <title>Analysis of the draft genome of the red seaweed Gracilariopsis chorda provides insights into genome size evolution in Rhodophyta.</title>
        <authorList>
            <person name="Lee J."/>
            <person name="Yang E.C."/>
            <person name="Graf L."/>
            <person name="Yang J.H."/>
            <person name="Qiu H."/>
            <person name="Zel Zion U."/>
            <person name="Chan C.X."/>
            <person name="Stephens T.G."/>
            <person name="Weber A.P.M."/>
            <person name="Boo G.H."/>
            <person name="Boo S.M."/>
            <person name="Kim K.M."/>
            <person name="Shin Y."/>
            <person name="Jung M."/>
            <person name="Lee S.J."/>
            <person name="Yim H.S."/>
            <person name="Lee J.H."/>
            <person name="Bhattacharya D."/>
            <person name="Yoon H.S."/>
        </authorList>
    </citation>
    <scope>NUCLEOTIDE SEQUENCE [LARGE SCALE GENOMIC DNA]</scope>
    <source>
        <strain evidence="9 10">SKKU-2015</strain>
        <tissue evidence="9">Whole body</tissue>
    </source>
</reference>
<evidence type="ECO:0000256" key="1">
    <source>
        <dbReference type="ARBA" id="ARBA00022527"/>
    </source>
</evidence>
<dbReference type="PANTHER" id="PTHR24351">
    <property type="entry name" value="RIBOSOMAL PROTEIN S6 KINASE"/>
    <property type="match status" value="1"/>
</dbReference>
<gene>
    <name evidence="9" type="ORF">BWQ96_04406</name>
</gene>
<feature type="domain" description="Protein kinase" evidence="8">
    <location>
        <begin position="132"/>
        <end position="403"/>
    </location>
</feature>
<dbReference type="InterPro" id="IPR000719">
    <property type="entry name" value="Prot_kinase_dom"/>
</dbReference>
<dbReference type="Proteomes" id="UP000247409">
    <property type="component" value="Unassembled WGS sequence"/>
</dbReference>
<dbReference type="CDD" id="cd05123">
    <property type="entry name" value="STKc_AGC"/>
    <property type="match status" value="1"/>
</dbReference>
<dbReference type="InterPro" id="IPR045270">
    <property type="entry name" value="STKc_AGC"/>
</dbReference>